<sequence>MEATTQNINERNYRIAVATQLTQDVMLKLIQKGITICNVQINDNRPVIRVEYSEACEDLKTQTYTRRPQHQRLWRAIEAGCVIEWNKPNSANTKNRNQ</sequence>
<proteinExistence type="predicted"/>
<evidence type="ECO:0000313" key="2">
    <source>
        <dbReference type="EMBL" id="CAA0122906.1"/>
    </source>
</evidence>
<organism evidence="2 3">
    <name type="scientific">BD1-7 clade bacterium</name>
    <dbReference type="NCBI Taxonomy" id="2029982"/>
    <lineage>
        <taxon>Bacteria</taxon>
        <taxon>Pseudomonadati</taxon>
        <taxon>Pseudomonadota</taxon>
        <taxon>Gammaproteobacteria</taxon>
        <taxon>Cellvibrionales</taxon>
        <taxon>Spongiibacteraceae</taxon>
        <taxon>BD1-7 clade</taxon>
    </lineage>
</organism>
<evidence type="ECO:0000313" key="1">
    <source>
        <dbReference type="EMBL" id="CAA0097760.1"/>
    </source>
</evidence>
<keyword evidence="3" id="KW-1185">Reference proteome</keyword>
<dbReference type="Proteomes" id="UP000441399">
    <property type="component" value="Unassembled WGS sequence"/>
</dbReference>
<dbReference type="AlphaFoldDB" id="A0A5S9QVE3"/>
<protein>
    <submittedName>
        <fullName evidence="2">Uncharacterized protein</fullName>
    </submittedName>
</protein>
<dbReference type="EMBL" id="CACSIO010000045">
    <property type="protein sequence ID" value="CAA0122906.1"/>
    <property type="molecule type" value="Genomic_DNA"/>
</dbReference>
<name>A0A5S9QVE3_9GAMM</name>
<reference evidence="2 3" key="1">
    <citation type="submission" date="2019-11" db="EMBL/GenBank/DDBJ databases">
        <authorList>
            <person name="Holert J."/>
        </authorList>
    </citation>
    <scope>NUCLEOTIDE SEQUENCE [LARGE SCALE GENOMIC DNA]</scope>
    <source>
        <strain evidence="2">SB11_3</strain>
    </source>
</reference>
<dbReference type="EMBL" id="CACSIO010000004">
    <property type="protein sequence ID" value="CAA0097760.1"/>
    <property type="molecule type" value="Genomic_DNA"/>
</dbReference>
<gene>
    <name evidence="2" type="ORF">OPDIPICF_02719</name>
    <name evidence="1" type="ORF">OPDIPICF_04139</name>
</gene>
<dbReference type="OrthoDB" id="9933465at2"/>
<accession>A0A5S9QVE3</accession>
<evidence type="ECO:0000313" key="3">
    <source>
        <dbReference type="Proteomes" id="UP000441399"/>
    </source>
</evidence>